<keyword evidence="2" id="KW-1185">Reference proteome</keyword>
<evidence type="ECO:0000313" key="2">
    <source>
        <dbReference type="Proteomes" id="UP000019102"/>
    </source>
</evidence>
<sequence>MVNPESPDREEPSSNIDNIAKIDFAFEKSLKVGDSHILKLIIEYKDGTKKDVTKDTRFLIEDSSVAIIKNGNIKGLTQGETKLTAEYEGIKAITSIVVKTIVIEEPINPNDPILVDGNLNINPISIKGFVFTHNTNWWRDDNSENPKYILNNGKFVKPTWLDEANNTHIDMPVPNEEKSFVGNYEINNEKDLFTMAYHVVFYRGGADLTKDEIYNAVKKVQSTKNSVKLNKYTFSIKQFEGSPEFVNITNY</sequence>
<reference evidence="1 2" key="1">
    <citation type="journal article" date="2014" name="Genome Announc.">
        <title>Draft Genome Sequence of the Boron-Tolerant and Moderately Halotolerant Bacterium Gracilibacillus boraciitolerans JCM 21714T.</title>
        <authorList>
            <person name="Ahmed I."/>
            <person name="Oshima K."/>
            <person name="Suda W."/>
            <person name="Kitamura K."/>
            <person name="Iida T."/>
            <person name="Ohmori Y."/>
            <person name="Fujiwara T."/>
            <person name="Hattori M."/>
            <person name="Ohkuma M."/>
        </authorList>
    </citation>
    <scope>NUCLEOTIDE SEQUENCE [LARGE SCALE GENOMIC DNA]</scope>
    <source>
        <strain evidence="1 2">JCM 21714</strain>
    </source>
</reference>
<dbReference type="OrthoDB" id="3193440at2"/>
<protein>
    <recommendedName>
        <fullName evidence="3">BIG2 domain-containing protein</fullName>
    </recommendedName>
</protein>
<accession>W4VIP1</accession>
<dbReference type="EMBL" id="BAVS01000009">
    <property type="protein sequence ID" value="GAE93077.1"/>
    <property type="molecule type" value="Genomic_DNA"/>
</dbReference>
<gene>
    <name evidence="1" type="ORF">JCM21714_2114</name>
</gene>
<evidence type="ECO:0000313" key="1">
    <source>
        <dbReference type="EMBL" id="GAE93077.1"/>
    </source>
</evidence>
<dbReference type="STRING" id="1298598.JCM21714_2114"/>
<dbReference type="RefSeq" id="WP_035723159.1">
    <property type="nucleotide sequence ID" value="NZ_BAVS01000009.1"/>
</dbReference>
<dbReference type="Proteomes" id="UP000019102">
    <property type="component" value="Unassembled WGS sequence"/>
</dbReference>
<dbReference type="AlphaFoldDB" id="W4VIP1"/>
<organism evidence="1 2">
    <name type="scientific">Gracilibacillus boraciitolerans JCM 21714</name>
    <dbReference type="NCBI Taxonomy" id="1298598"/>
    <lineage>
        <taxon>Bacteria</taxon>
        <taxon>Bacillati</taxon>
        <taxon>Bacillota</taxon>
        <taxon>Bacilli</taxon>
        <taxon>Bacillales</taxon>
        <taxon>Bacillaceae</taxon>
        <taxon>Gracilibacillus</taxon>
    </lineage>
</organism>
<comment type="caution">
    <text evidence="1">The sequence shown here is derived from an EMBL/GenBank/DDBJ whole genome shotgun (WGS) entry which is preliminary data.</text>
</comment>
<proteinExistence type="predicted"/>
<dbReference type="Gene3D" id="2.60.40.1080">
    <property type="match status" value="1"/>
</dbReference>
<name>W4VIP1_9BACI</name>
<evidence type="ECO:0008006" key="3">
    <source>
        <dbReference type="Google" id="ProtNLM"/>
    </source>
</evidence>